<comment type="caution">
    <text evidence="1">The sequence shown here is derived from an EMBL/GenBank/DDBJ whole genome shotgun (WGS) entry which is preliminary data.</text>
</comment>
<organism evidence="1 2">
    <name type="scientific">Astrephomene gubernaculifera</name>
    <dbReference type="NCBI Taxonomy" id="47775"/>
    <lineage>
        <taxon>Eukaryota</taxon>
        <taxon>Viridiplantae</taxon>
        <taxon>Chlorophyta</taxon>
        <taxon>core chlorophytes</taxon>
        <taxon>Chlorophyceae</taxon>
        <taxon>CS clade</taxon>
        <taxon>Chlamydomonadales</taxon>
        <taxon>Astrephomenaceae</taxon>
        <taxon>Astrephomene</taxon>
    </lineage>
</organism>
<sequence length="170" mass="18100">MSLGRGDHELVKSLLGNALASQDSGACPNVHRAAEAIMAALSGGQQHVELELQAEEVEQQDASLGMHQNPAANTVAELSAQVLMAAGRVSALRKSVAHGVVQAVAMQAEALRPLLRAGELNLTTPGKSDRRLSMDSSKAQRTAALHLNERLMHAADKLRAQRARMDEVSR</sequence>
<dbReference type="AlphaFoldDB" id="A0AAD3DK84"/>
<reference evidence="1 2" key="1">
    <citation type="journal article" date="2021" name="Sci. Rep.">
        <title>Genome sequencing of the multicellular alga Astrephomene provides insights into convergent evolution of germ-soma differentiation.</title>
        <authorList>
            <person name="Yamashita S."/>
            <person name="Yamamoto K."/>
            <person name="Matsuzaki R."/>
            <person name="Suzuki S."/>
            <person name="Yamaguchi H."/>
            <person name="Hirooka S."/>
            <person name="Minakuchi Y."/>
            <person name="Miyagishima S."/>
            <person name="Kawachi M."/>
            <person name="Toyoda A."/>
            <person name="Nozaki H."/>
        </authorList>
    </citation>
    <scope>NUCLEOTIDE SEQUENCE [LARGE SCALE GENOMIC DNA]</scope>
    <source>
        <strain evidence="1 2">NIES-4017</strain>
    </source>
</reference>
<evidence type="ECO:0000313" key="2">
    <source>
        <dbReference type="Proteomes" id="UP001054857"/>
    </source>
</evidence>
<dbReference type="Proteomes" id="UP001054857">
    <property type="component" value="Unassembled WGS sequence"/>
</dbReference>
<keyword evidence="2" id="KW-1185">Reference proteome</keyword>
<accession>A0AAD3DK84</accession>
<name>A0AAD3DK84_9CHLO</name>
<proteinExistence type="predicted"/>
<evidence type="ECO:0000313" key="1">
    <source>
        <dbReference type="EMBL" id="GFR41401.1"/>
    </source>
</evidence>
<gene>
    <name evidence="1" type="ORF">Agub_g2080</name>
</gene>
<feature type="non-terminal residue" evidence="1">
    <location>
        <position position="170"/>
    </location>
</feature>
<dbReference type="EMBL" id="BMAR01000001">
    <property type="protein sequence ID" value="GFR41401.1"/>
    <property type="molecule type" value="Genomic_DNA"/>
</dbReference>
<protein>
    <submittedName>
        <fullName evidence="1">Uncharacterized protein</fullName>
    </submittedName>
</protein>